<proteinExistence type="predicted"/>
<organism evidence="2 3">
    <name type="scientific">Batillaria attramentaria</name>
    <dbReference type="NCBI Taxonomy" id="370345"/>
    <lineage>
        <taxon>Eukaryota</taxon>
        <taxon>Metazoa</taxon>
        <taxon>Spiralia</taxon>
        <taxon>Lophotrochozoa</taxon>
        <taxon>Mollusca</taxon>
        <taxon>Gastropoda</taxon>
        <taxon>Caenogastropoda</taxon>
        <taxon>Sorbeoconcha</taxon>
        <taxon>Cerithioidea</taxon>
        <taxon>Batillariidae</taxon>
        <taxon>Batillaria</taxon>
    </lineage>
</organism>
<protein>
    <recommendedName>
        <fullName evidence="1">Apple domain-containing protein</fullName>
    </recommendedName>
</protein>
<dbReference type="Pfam" id="PF00024">
    <property type="entry name" value="PAN_1"/>
    <property type="match status" value="1"/>
</dbReference>
<name>A0ABD0KHR2_9CAEN</name>
<dbReference type="Proteomes" id="UP001519460">
    <property type="component" value="Unassembled WGS sequence"/>
</dbReference>
<reference evidence="2 3" key="1">
    <citation type="journal article" date="2023" name="Sci. Data">
        <title>Genome assembly of the Korean intertidal mud-creeper Batillaria attramentaria.</title>
        <authorList>
            <person name="Patra A.K."/>
            <person name="Ho P.T."/>
            <person name="Jun S."/>
            <person name="Lee S.J."/>
            <person name="Kim Y."/>
            <person name="Won Y.J."/>
        </authorList>
    </citation>
    <scope>NUCLEOTIDE SEQUENCE [LARGE SCALE GENOMIC DNA]</scope>
    <source>
        <strain evidence="2">Wonlab-2016</strain>
    </source>
</reference>
<sequence>CAETDLLSSFVRYPGSSIWYYFKDIIYGLTEDECMESCSSVTWCLLVEFYPDLGQCQRHEITTRQAPASQVNFNSVGNVDLLQRICL</sequence>
<dbReference type="InterPro" id="IPR003609">
    <property type="entry name" value="Pan_app"/>
</dbReference>
<gene>
    <name evidence="2" type="ORF">BaRGS_00022216</name>
</gene>
<keyword evidence="3" id="KW-1185">Reference proteome</keyword>
<evidence type="ECO:0000259" key="1">
    <source>
        <dbReference type="PROSITE" id="PS50948"/>
    </source>
</evidence>
<dbReference type="Gene3D" id="3.50.4.10">
    <property type="entry name" value="Hepatocyte Growth Factor"/>
    <property type="match status" value="1"/>
</dbReference>
<comment type="caution">
    <text evidence="2">The sequence shown here is derived from an EMBL/GenBank/DDBJ whole genome shotgun (WGS) entry which is preliminary data.</text>
</comment>
<accession>A0ABD0KHR2</accession>
<dbReference type="EMBL" id="JACVVK020000177">
    <property type="protein sequence ID" value="KAK7486550.1"/>
    <property type="molecule type" value="Genomic_DNA"/>
</dbReference>
<feature type="non-terminal residue" evidence="2">
    <location>
        <position position="1"/>
    </location>
</feature>
<evidence type="ECO:0000313" key="2">
    <source>
        <dbReference type="EMBL" id="KAK7486550.1"/>
    </source>
</evidence>
<dbReference type="AlphaFoldDB" id="A0ABD0KHR2"/>
<dbReference type="SUPFAM" id="SSF57414">
    <property type="entry name" value="Hairpin loop containing domain-like"/>
    <property type="match status" value="1"/>
</dbReference>
<dbReference type="PROSITE" id="PS50948">
    <property type="entry name" value="PAN"/>
    <property type="match status" value="1"/>
</dbReference>
<feature type="domain" description="Apple" evidence="1">
    <location>
        <begin position="1"/>
        <end position="86"/>
    </location>
</feature>
<evidence type="ECO:0000313" key="3">
    <source>
        <dbReference type="Proteomes" id="UP001519460"/>
    </source>
</evidence>